<name>A0A348WQI2_9GAMM</name>
<protein>
    <submittedName>
        <fullName evidence="5">LacI family transcriptional regulator</fullName>
    </submittedName>
</protein>
<dbReference type="InterPro" id="IPR010982">
    <property type="entry name" value="Lambda_DNA-bd_dom_sf"/>
</dbReference>
<dbReference type="EMBL" id="DMUP01000199">
    <property type="protein sequence ID" value="HAR56794.1"/>
    <property type="molecule type" value="Genomic_DNA"/>
</dbReference>
<dbReference type="SUPFAM" id="SSF47413">
    <property type="entry name" value="lambda repressor-like DNA-binding domains"/>
    <property type="match status" value="1"/>
</dbReference>
<dbReference type="Proteomes" id="UP000262878">
    <property type="component" value="Unassembled WGS sequence"/>
</dbReference>
<accession>A0A348WQI2</accession>
<dbReference type="SMART" id="SM00354">
    <property type="entry name" value="HTH_LACI"/>
    <property type="match status" value="1"/>
</dbReference>
<dbReference type="GO" id="GO:0000976">
    <property type="term" value="F:transcription cis-regulatory region binding"/>
    <property type="evidence" value="ECO:0007669"/>
    <property type="project" value="TreeGrafter"/>
</dbReference>
<keyword evidence="3" id="KW-0804">Transcription</keyword>
<organism evidence="5 6">
    <name type="scientific">Idiomarina baltica</name>
    <dbReference type="NCBI Taxonomy" id="190892"/>
    <lineage>
        <taxon>Bacteria</taxon>
        <taxon>Pseudomonadati</taxon>
        <taxon>Pseudomonadota</taxon>
        <taxon>Gammaproteobacteria</taxon>
        <taxon>Alteromonadales</taxon>
        <taxon>Idiomarinaceae</taxon>
        <taxon>Idiomarina</taxon>
    </lineage>
</organism>
<dbReference type="Gene3D" id="3.40.50.2300">
    <property type="match status" value="1"/>
</dbReference>
<dbReference type="PANTHER" id="PTHR30146">
    <property type="entry name" value="LACI-RELATED TRANSCRIPTIONAL REPRESSOR"/>
    <property type="match status" value="1"/>
</dbReference>
<evidence type="ECO:0000313" key="6">
    <source>
        <dbReference type="Proteomes" id="UP000262878"/>
    </source>
</evidence>
<dbReference type="GO" id="GO:0003700">
    <property type="term" value="F:DNA-binding transcription factor activity"/>
    <property type="evidence" value="ECO:0007669"/>
    <property type="project" value="TreeGrafter"/>
</dbReference>
<comment type="caution">
    <text evidence="5">The sequence shown here is derived from an EMBL/GenBank/DDBJ whole genome shotgun (WGS) entry which is preliminary data.</text>
</comment>
<evidence type="ECO:0000259" key="4">
    <source>
        <dbReference type="PROSITE" id="PS50932"/>
    </source>
</evidence>
<feature type="domain" description="HTH lacI-type" evidence="4">
    <location>
        <begin position="2"/>
        <end position="56"/>
    </location>
</feature>
<evidence type="ECO:0000256" key="1">
    <source>
        <dbReference type="ARBA" id="ARBA00023015"/>
    </source>
</evidence>
<keyword evidence="1" id="KW-0805">Transcription regulation</keyword>
<dbReference type="PRINTS" id="PR00036">
    <property type="entry name" value="HTHLACI"/>
</dbReference>
<evidence type="ECO:0000313" key="5">
    <source>
        <dbReference type="EMBL" id="HAR56794.1"/>
    </source>
</evidence>
<evidence type="ECO:0000256" key="2">
    <source>
        <dbReference type="ARBA" id="ARBA00023125"/>
    </source>
</evidence>
<dbReference type="FunFam" id="1.10.260.40:FF:000002">
    <property type="entry name" value="HTH-type transcriptional repressor PurR"/>
    <property type="match status" value="1"/>
</dbReference>
<reference evidence="5 6" key="1">
    <citation type="journal article" date="2018" name="Nat. Biotechnol.">
        <title>A standardized bacterial taxonomy based on genome phylogeny substantially revises the tree of life.</title>
        <authorList>
            <person name="Parks D.H."/>
            <person name="Chuvochina M."/>
            <person name="Waite D.W."/>
            <person name="Rinke C."/>
            <person name="Skarshewski A."/>
            <person name="Chaumeil P.A."/>
            <person name="Hugenholtz P."/>
        </authorList>
    </citation>
    <scope>NUCLEOTIDE SEQUENCE [LARGE SCALE GENOMIC DNA]</scope>
    <source>
        <strain evidence="5">UBA9360</strain>
    </source>
</reference>
<feature type="non-terminal residue" evidence="5">
    <location>
        <position position="77"/>
    </location>
</feature>
<dbReference type="InterPro" id="IPR000843">
    <property type="entry name" value="HTH_LacI"/>
</dbReference>
<proteinExistence type="predicted"/>
<sequence>MATIYEVSKLAGVSLATVSRVINNNTPVREATRVKVLEAMDKLGYHPNSIAQSLASSRSNSIGIVVSELNGPFFGTL</sequence>
<dbReference type="PANTHER" id="PTHR30146:SF109">
    <property type="entry name" value="HTH-TYPE TRANSCRIPTIONAL REGULATOR GALS"/>
    <property type="match status" value="1"/>
</dbReference>
<gene>
    <name evidence="5" type="ORF">DCR58_08425</name>
</gene>
<dbReference type="CDD" id="cd01392">
    <property type="entry name" value="HTH_LacI"/>
    <property type="match status" value="1"/>
</dbReference>
<evidence type="ECO:0000256" key="3">
    <source>
        <dbReference type="ARBA" id="ARBA00023163"/>
    </source>
</evidence>
<keyword evidence="2" id="KW-0238">DNA-binding</keyword>
<dbReference type="PROSITE" id="PS50932">
    <property type="entry name" value="HTH_LACI_2"/>
    <property type="match status" value="1"/>
</dbReference>
<dbReference type="AlphaFoldDB" id="A0A348WQI2"/>
<dbReference type="Pfam" id="PF00356">
    <property type="entry name" value="LacI"/>
    <property type="match status" value="1"/>
</dbReference>
<dbReference type="Gene3D" id="1.10.260.40">
    <property type="entry name" value="lambda repressor-like DNA-binding domains"/>
    <property type="match status" value="1"/>
</dbReference>